<evidence type="ECO:0000313" key="2">
    <source>
        <dbReference type="EMBL" id="KAL1600879.1"/>
    </source>
</evidence>
<gene>
    <name evidence="2" type="ORF">SLS59_005544</name>
</gene>
<evidence type="ECO:0000256" key="1">
    <source>
        <dbReference type="SAM" id="MobiDB-lite"/>
    </source>
</evidence>
<accession>A0ABR3R8X5</accession>
<dbReference type="EMBL" id="JAKIXB020000017">
    <property type="protein sequence ID" value="KAL1600879.1"/>
    <property type="molecule type" value="Genomic_DNA"/>
</dbReference>
<evidence type="ECO:0000313" key="3">
    <source>
        <dbReference type="Proteomes" id="UP001521222"/>
    </source>
</evidence>
<name>A0ABR3R8X5_9PLEO</name>
<protein>
    <submittedName>
        <fullName evidence="2">Uncharacterized protein</fullName>
    </submittedName>
</protein>
<organism evidence="2 3">
    <name type="scientific">Nothophoma quercina</name>
    <dbReference type="NCBI Taxonomy" id="749835"/>
    <lineage>
        <taxon>Eukaryota</taxon>
        <taxon>Fungi</taxon>
        <taxon>Dikarya</taxon>
        <taxon>Ascomycota</taxon>
        <taxon>Pezizomycotina</taxon>
        <taxon>Dothideomycetes</taxon>
        <taxon>Pleosporomycetidae</taxon>
        <taxon>Pleosporales</taxon>
        <taxon>Pleosporineae</taxon>
        <taxon>Didymellaceae</taxon>
        <taxon>Nothophoma</taxon>
    </lineage>
</organism>
<proteinExistence type="predicted"/>
<reference evidence="2 3" key="1">
    <citation type="submission" date="2024-02" db="EMBL/GenBank/DDBJ databases">
        <title>De novo assembly and annotation of 12 fungi associated with fruit tree decline syndrome in Ontario, Canada.</title>
        <authorList>
            <person name="Sulman M."/>
            <person name="Ellouze W."/>
            <person name="Ilyukhin E."/>
        </authorList>
    </citation>
    <scope>NUCLEOTIDE SEQUENCE [LARGE SCALE GENOMIC DNA]</scope>
    <source>
        <strain evidence="2 3">M97-236</strain>
    </source>
</reference>
<comment type="caution">
    <text evidence="2">The sequence shown here is derived from an EMBL/GenBank/DDBJ whole genome shotgun (WGS) entry which is preliminary data.</text>
</comment>
<keyword evidence="3" id="KW-1185">Reference proteome</keyword>
<feature type="region of interest" description="Disordered" evidence="1">
    <location>
        <begin position="165"/>
        <end position="189"/>
    </location>
</feature>
<dbReference type="Proteomes" id="UP001521222">
    <property type="component" value="Unassembled WGS sequence"/>
</dbReference>
<sequence>MHKPHSLALDIRQIKPPIRRKHMPIVVHTCTSLPKRLKKHRNPIIEIRIPARIIKLGPLLVSPTLIDNHAFEPHRITRQIRSHQHERQEDVANRQPKKPVCQAEQLPRTIPLDYGIHVADTTHERGARQSLARQEARTCERVGRAAARADDAEARRVQMVCEREHVGGPVDEATGRERREAASGPVDGD</sequence>